<evidence type="ECO:0000313" key="5">
    <source>
        <dbReference type="Proteomes" id="UP000027361"/>
    </source>
</evidence>
<feature type="compositionally biased region" description="Basic and acidic residues" evidence="1">
    <location>
        <begin position="1303"/>
        <end position="1312"/>
    </location>
</feature>
<dbReference type="Proteomes" id="UP000027361">
    <property type="component" value="Unassembled WGS sequence"/>
</dbReference>
<dbReference type="EMBL" id="JMSN01000076">
    <property type="protein sequence ID" value="KDN41777.1"/>
    <property type="molecule type" value="Genomic_DNA"/>
</dbReference>
<feature type="transmembrane region" description="Helical" evidence="2">
    <location>
        <begin position="83"/>
        <end position="100"/>
    </location>
</feature>
<dbReference type="OrthoDB" id="2548929at2759"/>
<protein>
    <submittedName>
        <fullName evidence="4">Uncharacterized protein</fullName>
    </submittedName>
</protein>
<feature type="region of interest" description="Disordered" evidence="1">
    <location>
        <begin position="305"/>
        <end position="339"/>
    </location>
</feature>
<keyword evidence="2" id="KW-0812">Transmembrane</keyword>
<feature type="compositionally biased region" description="Basic and acidic residues" evidence="1">
    <location>
        <begin position="884"/>
        <end position="897"/>
    </location>
</feature>
<feature type="compositionally biased region" description="Polar residues" evidence="1">
    <location>
        <begin position="1216"/>
        <end position="1237"/>
    </location>
</feature>
<dbReference type="GeneID" id="25261816"/>
<name>A0A066VJ71_TILAU</name>
<organism evidence="4 5">
    <name type="scientific">Tilletiaria anomala (strain ATCC 24038 / CBS 436.72 / UBC 951)</name>
    <dbReference type="NCBI Taxonomy" id="1037660"/>
    <lineage>
        <taxon>Eukaryota</taxon>
        <taxon>Fungi</taxon>
        <taxon>Dikarya</taxon>
        <taxon>Basidiomycota</taxon>
        <taxon>Ustilaginomycotina</taxon>
        <taxon>Exobasidiomycetes</taxon>
        <taxon>Georgefischeriales</taxon>
        <taxon>Tilletiariaceae</taxon>
        <taxon>Tilletiaria</taxon>
    </lineage>
</organism>
<accession>A0A066VJ71</accession>
<evidence type="ECO:0000313" key="4">
    <source>
        <dbReference type="EMBL" id="KDN41777.1"/>
    </source>
</evidence>
<feature type="compositionally biased region" description="Basic and acidic residues" evidence="1">
    <location>
        <begin position="580"/>
        <end position="589"/>
    </location>
</feature>
<feature type="region of interest" description="Disordered" evidence="1">
    <location>
        <begin position="884"/>
        <end position="904"/>
    </location>
</feature>
<feature type="compositionally biased region" description="Low complexity" evidence="1">
    <location>
        <begin position="513"/>
        <end position="538"/>
    </location>
</feature>
<keyword evidence="5" id="KW-1185">Reference proteome</keyword>
<feature type="compositionally biased region" description="Polar residues" evidence="1">
    <location>
        <begin position="539"/>
        <end position="558"/>
    </location>
</feature>
<feature type="compositionally biased region" description="Low complexity" evidence="1">
    <location>
        <begin position="1049"/>
        <end position="1064"/>
    </location>
</feature>
<feature type="region of interest" description="Disordered" evidence="1">
    <location>
        <begin position="460"/>
        <end position="593"/>
    </location>
</feature>
<dbReference type="HOGENOM" id="CLU_260607_0_0_1"/>
<reference evidence="4 5" key="1">
    <citation type="submission" date="2014-05" db="EMBL/GenBank/DDBJ databases">
        <title>Draft genome sequence of a rare smut relative, Tilletiaria anomala UBC 951.</title>
        <authorList>
            <consortium name="DOE Joint Genome Institute"/>
            <person name="Toome M."/>
            <person name="Kuo A."/>
            <person name="Henrissat B."/>
            <person name="Lipzen A."/>
            <person name="Tritt A."/>
            <person name="Yoshinaga Y."/>
            <person name="Zane M."/>
            <person name="Barry K."/>
            <person name="Grigoriev I.V."/>
            <person name="Spatafora J.W."/>
            <person name="Aimea M.C."/>
        </authorList>
    </citation>
    <scope>NUCLEOTIDE SEQUENCE [LARGE SCALE GENOMIC DNA]</scope>
    <source>
        <strain evidence="4 5">UBC 951</strain>
    </source>
</reference>
<feature type="compositionally biased region" description="Low complexity" evidence="1">
    <location>
        <begin position="146"/>
        <end position="156"/>
    </location>
</feature>
<feature type="chain" id="PRO_5001628250" evidence="3">
    <location>
        <begin position="25"/>
        <end position="1312"/>
    </location>
</feature>
<feature type="region of interest" description="Disordered" evidence="1">
    <location>
        <begin position="640"/>
        <end position="663"/>
    </location>
</feature>
<comment type="caution">
    <text evidence="4">The sequence shown here is derived from an EMBL/GenBank/DDBJ whole genome shotgun (WGS) entry which is preliminary data.</text>
</comment>
<keyword evidence="2" id="KW-0472">Membrane</keyword>
<dbReference type="STRING" id="1037660.A0A066VJ71"/>
<feature type="compositionally biased region" description="Basic and acidic residues" evidence="1">
    <location>
        <begin position="465"/>
        <end position="485"/>
    </location>
</feature>
<feature type="region of interest" description="Disordered" evidence="1">
    <location>
        <begin position="136"/>
        <end position="156"/>
    </location>
</feature>
<dbReference type="InParanoid" id="A0A066VJ71"/>
<feature type="region of interest" description="Disordered" evidence="1">
    <location>
        <begin position="1216"/>
        <end position="1243"/>
    </location>
</feature>
<sequence length="1312" mass="139842">MAAQPSAGVGVAALLHSWFGYGFAGSVGDAGLDGSQQQHLAVRSVAASGASYATSERLFPAVWRFTNAPGTTAWNAFTHVDGGFLLFLLGILIGLIFAAWTNPGDISFQSFLTDLTFRVRLKAMHDDLGFQASGELHDDEEEEAPVSRNGAVSGSSSSVKMLGVTAGKKRDHLGVAGAASPSTITGRAATKGQSTSLPLAASSLSASAAGKRDDPAASMDMGPSPHVLSFANHLSISVQTPPYKRYDYGIFSLVSVQRRCATVTAVDMAASGGGRSASVPTAAGKHGAATGASSVGVGMGSGRMEDDFSSAGGAGGRRRGKALKRQQATKEVAGSVKRPCPAGSATDFSGYGKASTTRPDADGSIQHTTPVMGMLSAVEEKHYWFLGIFGQWFVGSPGWSNTFLEDTRGLADPWYHPPLSHQKRTSDEGWGIINMSNDFSDNHDYTDGTLRALEAGDVLEDEDVSRESRSHRLLPDGRENTEHVHAPSPSDETLLPPAIAPSSNKARKRKGPPGRQKAGGAAGGSSPQQSPAALSSSGNPQDSGAQAENATGPASPNVRNHHRKLVAPSSGASLETASARIHEGDHAQRSSEQADLESLIAAVASSRAAVGDLEGQFEALQASNNATKTSLQQQLEELRAKKKEEDSVRSDLRSKMKGLDESKRVAELHRKDAERKLKAALTAREGHQTRIEKQLNEIKALKQTAEMCKEKLEGSQQERLDKEVQLENDRAVKEADLKRIVARAADLRQREGDVRKQLLAAKSGLEEARVRLQQRQAAAFEAVLRQASETVMQQQHRSVSNSAMTVLENDITASEALFDPTAKLAAPPTIYPSLAGPGDLSLTEPDLSGLPERRGLYSVNDAMSAPRLVAPMPLQRFGFDARTNDDDHADNEFHDAEEGQEPEVPTSFVNGRFARMTQTEALFYENDPSTMMPATPISPFSTGLLPSNLFQNLDEDAQGNLVSPSHVNSMFARFGIPAQSDGISANSEGRTHMSMDPAEITSGRSETSDAAQLESASEAEMGEGDKPMRKSMSSRRSWWGKRASKDTSAEASASPAPDAGARSSETGEENTSDADVGKRRSYGMFPRISMNPSAKSFPGSAQPGSKADQNAARQVPSISRPIGPLIPLNNTVNGTLSSDYEAVRRAFQLPLGAEDEESGRNSWSAFDTWQANEGARRAMLQAALTQQNSGAPITYDPRFSSDSLPLALHQRVDRWQGSSGNLPLDRTTSAELSTSDASSGVSRGRSVSSRLAFWASNSENMKSVSPARTPNLDTGTDAEASSELSSSPNMARTPGSRRKFWSRKAEAEPEPM</sequence>
<feature type="compositionally biased region" description="Low complexity" evidence="1">
    <location>
        <begin position="1030"/>
        <end position="1041"/>
    </location>
</feature>
<keyword evidence="2" id="KW-1133">Transmembrane helix</keyword>
<feature type="signal peptide" evidence="3">
    <location>
        <begin position="1"/>
        <end position="24"/>
    </location>
</feature>
<evidence type="ECO:0000256" key="3">
    <source>
        <dbReference type="SAM" id="SignalP"/>
    </source>
</evidence>
<dbReference type="RefSeq" id="XP_013241833.1">
    <property type="nucleotide sequence ID" value="XM_013386379.1"/>
</dbReference>
<feature type="region of interest" description="Disordered" evidence="1">
    <location>
        <begin position="982"/>
        <end position="1121"/>
    </location>
</feature>
<keyword evidence="3" id="KW-0732">Signal</keyword>
<feature type="region of interest" description="Disordered" evidence="1">
    <location>
        <begin position="1260"/>
        <end position="1312"/>
    </location>
</feature>
<evidence type="ECO:0000256" key="2">
    <source>
        <dbReference type="SAM" id="Phobius"/>
    </source>
</evidence>
<proteinExistence type="predicted"/>
<gene>
    <name evidence="4" type="ORF">K437DRAFT_170287</name>
</gene>
<feature type="compositionally biased region" description="Polar residues" evidence="1">
    <location>
        <begin position="1260"/>
        <end position="1274"/>
    </location>
</feature>
<evidence type="ECO:0000256" key="1">
    <source>
        <dbReference type="SAM" id="MobiDB-lite"/>
    </source>
</evidence>